<comment type="subcellular location">
    <subcellularLocation>
        <location evidence="1">Mitochondrion</location>
    </subcellularLocation>
</comment>
<dbReference type="GO" id="GO:0002161">
    <property type="term" value="F:aminoacyl-tRNA deacylase activity"/>
    <property type="evidence" value="ECO:0007669"/>
    <property type="project" value="InterPro"/>
</dbReference>
<protein>
    <recommendedName>
        <fullName evidence="12">Large ribosomal subunit protein bL17m</fullName>
        <ecNumber evidence="3">6.1.1.9</ecNumber>
    </recommendedName>
    <alternativeName>
        <fullName evidence="13">39S ribosomal protein L17, mitochondrial</fullName>
    </alternativeName>
    <alternativeName>
        <fullName evidence="14">Valine--tRNA ligase, mitochondrial</fullName>
    </alternativeName>
    <alternativeName>
        <fullName evidence="11">Valyl-tRNA synthetase</fullName>
    </alternativeName>
</protein>
<dbReference type="InterPro" id="IPR036373">
    <property type="entry name" value="Ribosomal_bL17_sf"/>
</dbReference>
<dbReference type="Pfam" id="PF01196">
    <property type="entry name" value="Ribosomal_L17"/>
    <property type="match status" value="1"/>
</dbReference>
<dbReference type="SUPFAM" id="SSF47323">
    <property type="entry name" value="Anticodon-binding domain of a subclass of class I aminoacyl-tRNA synthetases"/>
    <property type="match status" value="1"/>
</dbReference>
<evidence type="ECO:0000256" key="14">
    <source>
        <dbReference type="ARBA" id="ARBA00040837"/>
    </source>
</evidence>
<feature type="domain" description="Aminoacyl-tRNA synthetase class Ia" evidence="17">
    <location>
        <begin position="732"/>
        <end position="766"/>
    </location>
</feature>
<organism evidence="22">
    <name type="scientific">Taenia asiatica</name>
    <name type="common">Asian tapeworm</name>
    <dbReference type="NCBI Taxonomy" id="60517"/>
    <lineage>
        <taxon>Eukaryota</taxon>
        <taxon>Metazoa</taxon>
        <taxon>Spiralia</taxon>
        <taxon>Lophotrochozoa</taxon>
        <taxon>Platyhelminthes</taxon>
        <taxon>Cestoda</taxon>
        <taxon>Eucestoda</taxon>
        <taxon>Cyclophyllidea</taxon>
        <taxon>Taeniidae</taxon>
        <taxon>Taenia</taxon>
    </lineage>
</organism>
<dbReference type="GO" id="GO:0003735">
    <property type="term" value="F:structural constituent of ribosome"/>
    <property type="evidence" value="ECO:0007669"/>
    <property type="project" value="InterPro"/>
</dbReference>
<dbReference type="Gene3D" id="2.60.120.260">
    <property type="entry name" value="Galactose-binding domain-like"/>
    <property type="match status" value="1"/>
</dbReference>
<evidence type="ECO:0000256" key="4">
    <source>
        <dbReference type="ARBA" id="ARBA00022598"/>
    </source>
</evidence>
<feature type="domain" description="Aminoacyl-tRNA synthetase class Ia" evidence="17">
    <location>
        <begin position="789"/>
        <end position="1333"/>
    </location>
</feature>
<keyword evidence="7" id="KW-0648">Protein biosynthesis</keyword>
<feature type="domain" description="Methionyl/Valyl/Leucyl/Isoleucyl-tRNA synthetase anticodon-binding" evidence="19">
    <location>
        <begin position="1462"/>
        <end position="1576"/>
    </location>
</feature>
<dbReference type="GO" id="GO:0005524">
    <property type="term" value="F:ATP binding"/>
    <property type="evidence" value="ECO:0007669"/>
    <property type="project" value="UniProtKB-KW"/>
</dbReference>
<dbReference type="EMBL" id="UYRS01018292">
    <property type="protein sequence ID" value="VDK31462.1"/>
    <property type="molecule type" value="Genomic_DNA"/>
</dbReference>
<evidence type="ECO:0000256" key="2">
    <source>
        <dbReference type="ARBA" id="ARBA00005594"/>
    </source>
</evidence>
<dbReference type="InterPro" id="IPR002300">
    <property type="entry name" value="aa-tRNA-synth_Ia"/>
</dbReference>
<keyword evidence="10" id="KW-0030">Aminoacyl-tRNA synthetase</keyword>
<dbReference type="GO" id="GO:0005840">
    <property type="term" value="C:ribosome"/>
    <property type="evidence" value="ECO:0007669"/>
    <property type="project" value="InterPro"/>
</dbReference>
<dbReference type="Gene3D" id="1.10.730.10">
    <property type="entry name" value="Isoleucyl-tRNA Synthetase, Domain 1"/>
    <property type="match status" value="1"/>
</dbReference>
<evidence type="ECO:0000259" key="18">
    <source>
        <dbReference type="Pfam" id="PF03644"/>
    </source>
</evidence>
<dbReference type="SUPFAM" id="SSF64263">
    <property type="entry name" value="Prokaryotic ribosomal protein L17"/>
    <property type="match status" value="1"/>
</dbReference>
<dbReference type="GO" id="GO:0005739">
    <property type="term" value="C:mitochondrion"/>
    <property type="evidence" value="ECO:0007669"/>
    <property type="project" value="UniProtKB-SubCell"/>
</dbReference>
<accession>A0A0R3W0M3</accession>
<keyword evidence="6" id="KW-0067">ATP-binding</keyword>
<evidence type="ECO:0000313" key="20">
    <source>
        <dbReference type="EMBL" id="VDK31462.1"/>
    </source>
</evidence>
<dbReference type="InterPro" id="IPR000456">
    <property type="entry name" value="Ribosomal_bL17"/>
</dbReference>
<dbReference type="PANTHER" id="PTHR11946:SF71">
    <property type="entry name" value="VALINE--TRNA LIGASE, MITOCHONDRIAL"/>
    <property type="match status" value="1"/>
</dbReference>
<gene>
    <name evidence="20" type="ORF">TASK_LOCUS3218</name>
</gene>
<dbReference type="InterPro" id="IPR013155">
    <property type="entry name" value="M/V/L/I-tRNA-synth_anticd-bd"/>
</dbReference>
<feature type="domain" description="Cytosolic endo-beta-N-acetylglucosaminidase TIM barrel" evidence="18">
    <location>
        <begin position="135"/>
        <end position="259"/>
    </location>
</feature>
<evidence type="ECO:0000256" key="6">
    <source>
        <dbReference type="ARBA" id="ARBA00022840"/>
    </source>
</evidence>
<dbReference type="Gene3D" id="3.90.740.10">
    <property type="entry name" value="Valyl/Leucyl/Isoleucyl-tRNA synthetase, editing domain"/>
    <property type="match status" value="2"/>
</dbReference>
<dbReference type="Proteomes" id="UP000282613">
    <property type="component" value="Unassembled WGS sequence"/>
</dbReference>
<evidence type="ECO:0000259" key="17">
    <source>
        <dbReference type="Pfam" id="PF00133"/>
    </source>
</evidence>
<comment type="catalytic activity">
    <reaction evidence="16">
        <text>tRNA(Val) + L-valine + ATP = L-valyl-tRNA(Val) + AMP + diphosphate</text>
        <dbReference type="Rhea" id="RHEA:10704"/>
        <dbReference type="Rhea" id="RHEA-COMP:9672"/>
        <dbReference type="Rhea" id="RHEA-COMP:9708"/>
        <dbReference type="ChEBI" id="CHEBI:30616"/>
        <dbReference type="ChEBI" id="CHEBI:33019"/>
        <dbReference type="ChEBI" id="CHEBI:57762"/>
        <dbReference type="ChEBI" id="CHEBI:78442"/>
        <dbReference type="ChEBI" id="CHEBI:78537"/>
        <dbReference type="ChEBI" id="CHEBI:456215"/>
        <dbReference type="EC" id="6.1.1.9"/>
    </reaction>
</comment>
<dbReference type="Gene3D" id="3.40.50.620">
    <property type="entry name" value="HUPs"/>
    <property type="match status" value="3"/>
</dbReference>
<evidence type="ECO:0000256" key="8">
    <source>
        <dbReference type="ARBA" id="ARBA00022946"/>
    </source>
</evidence>
<evidence type="ECO:0000256" key="10">
    <source>
        <dbReference type="ARBA" id="ARBA00023146"/>
    </source>
</evidence>
<dbReference type="SUPFAM" id="SSF52374">
    <property type="entry name" value="Nucleotidylyl transferase"/>
    <property type="match status" value="1"/>
</dbReference>
<evidence type="ECO:0000256" key="9">
    <source>
        <dbReference type="ARBA" id="ARBA00023128"/>
    </source>
</evidence>
<dbReference type="Pfam" id="PF03644">
    <property type="entry name" value="Glyco_hydro_85"/>
    <property type="match status" value="2"/>
</dbReference>
<proteinExistence type="inferred from homology"/>
<keyword evidence="4" id="KW-0436">Ligase</keyword>
<evidence type="ECO:0000313" key="22">
    <source>
        <dbReference type="WBParaSite" id="TASK_0000321701-mRNA-1"/>
    </source>
</evidence>
<keyword evidence="8" id="KW-0809">Transit peptide</keyword>
<keyword evidence="5" id="KW-0547">Nucleotide-binding</keyword>
<evidence type="ECO:0000256" key="5">
    <source>
        <dbReference type="ARBA" id="ARBA00022741"/>
    </source>
</evidence>
<comment type="similarity">
    <text evidence="2">Belongs to the class-I aminoacyl-tRNA synthetase family.</text>
</comment>
<dbReference type="Pfam" id="PF00133">
    <property type="entry name" value="tRNA-synt_1"/>
    <property type="match status" value="2"/>
</dbReference>
<dbReference type="Pfam" id="PF08264">
    <property type="entry name" value="Anticodon_1"/>
    <property type="match status" value="1"/>
</dbReference>
<dbReference type="EC" id="6.1.1.9" evidence="3"/>
<dbReference type="OrthoDB" id="629407at2759"/>
<evidence type="ECO:0000256" key="15">
    <source>
        <dbReference type="ARBA" id="ARBA00043854"/>
    </source>
</evidence>
<dbReference type="InterPro" id="IPR001412">
    <property type="entry name" value="aa-tRNA-synth_I_CS"/>
</dbReference>
<comment type="function">
    <text evidence="15">Catalyzes the attachment of valine to tRNA(Val) in a two-step reaction: valine is first activated by ATP to form Val-AMP and then transferred to the acceptor end of tRNA(Val).</text>
</comment>
<evidence type="ECO:0000256" key="11">
    <source>
        <dbReference type="ARBA" id="ARBA00029936"/>
    </source>
</evidence>
<dbReference type="InterPro" id="IPR009008">
    <property type="entry name" value="Val/Leu/Ile-tRNA-synth_edit"/>
</dbReference>
<evidence type="ECO:0000313" key="21">
    <source>
        <dbReference type="Proteomes" id="UP000282613"/>
    </source>
</evidence>
<evidence type="ECO:0000256" key="12">
    <source>
        <dbReference type="ARBA" id="ARBA00035290"/>
    </source>
</evidence>
<dbReference type="GO" id="GO:0006438">
    <property type="term" value="P:valyl-tRNA aminoacylation"/>
    <property type="evidence" value="ECO:0007669"/>
    <property type="project" value="InterPro"/>
</dbReference>
<evidence type="ECO:0000256" key="13">
    <source>
        <dbReference type="ARBA" id="ARBA00035413"/>
    </source>
</evidence>
<name>A0A0R3W0M3_TAEAS</name>
<evidence type="ECO:0000256" key="3">
    <source>
        <dbReference type="ARBA" id="ARBA00013169"/>
    </source>
</evidence>
<dbReference type="Gene3D" id="3.90.1030.10">
    <property type="entry name" value="Ribosomal protein L17"/>
    <property type="match status" value="1"/>
</dbReference>
<dbReference type="PRINTS" id="PR00986">
    <property type="entry name" value="TRNASYNTHVAL"/>
</dbReference>
<evidence type="ECO:0000256" key="7">
    <source>
        <dbReference type="ARBA" id="ARBA00022917"/>
    </source>
</evidence>
<dbReference type="Gene3D" id="3.20.20.80">
    <property type="entry name" value="Glycosidases"/>
    <property type="match status" value="2"/>
</dbReference>
<evidence type="ECO:0000259" key="19">
    <source>
        <dbReference type="Pfam" id="PF08264"/>
    </source>
</evidence>
<evidence type="ECO:0000256" key="16">
    <source>
        <dbReference type="ARBA" id="ARBA00047552"/>
    </source>
</evidence>
<sequence>MAGGYHEYDVTVEKIHEFPTYRFIHWNLIDIFVYFSHHFVTIPPVSWINIAHRNGVAVYGTVIIELDRKNPCPAFNAIFDVNTKECCIGHPSQFAQKLDAMRQHYGFEGWLINFENCFFDVGFPNIYRRFIAMSTDESMRIFVGVDCFGRGCPGGGGFGTKEALELIIKASELRPDRPLSVALFAPAWSFEKRRELDHFSGNEDIVDEVMSVFQLDYRFWSPMIPLISRIRAAGSSSRHFYRPLSLWNGLFHSNLSLGLGLFDGRSNIFSPWSRLNEQQVLPTCRVLSNEPRGTEENFTVKVMPDFMDYYSSGNSLRLYVTPSSDVKKSLVLELFLFSNLSLSSIATLTIIMKIGTGRSSVKVFADLCAISWDLVYVAEEYPITNRQYFEFEDVRLIAEPLNLRLTLGNQSNCYSSDDKYAITLQILPFASCRFAWLPVVARGDVRCLYSIQHGDRPSPHLQSVGLAANQLLMHVPRLPQKLRRGEGVGGGPTGRISWLRRCVSALIDEERIELPWPAALETRQYTERLIQEAVRTELVTPDLARVSSLEDLLHPPWNEYPELSALLELSAFWLQKPELVAKLLKVLFRHQVLVPRYRFYNRSYTRIFRLQRPPHPNPHAFIAQGFGVLELHGNPWPPIGKPHLPKHVEGESGSSVSMEPFKNKYFINVLVSAAREASQKIKKSQELVCEYVALISEEVEVRKVTDGLKITTGGLVQLGFRVDKSELRFTGLKNFSMILPPPNITGDLHLGHALTVSIQDAICRWYVHTRMEIFDAFFTNEFCTRITGQLQFMQGRDVAWIPGLDHAGLATEMTVERYLARQVKTSGSTNLRRSLGREAFIKEIWRWKESKKSSILNQLNRLGLLLDWNAEYFTLSPEHSKAVNEALFRLSEAGLLYRTKSLISWCCHLQSAISDIEVERKEITEFTRLPVPGYAEEQAFGYVDVFNYKLTDGLGSVPVATTRLETMLGDTALAVHPDDARYAHLIGKFVEHPFIKNRVIPIIADAKHVDPNQGTGEEVELSSNFSSTLIHFTLSHPPSLKCVRKLNGEFDDLLLLIVFRQNVHHLAMTPLNRVIHFLVTAERVGFNLDGKESVVKVSPGHSAVDFEMAEGGRRLEVVNILADDGSLHAACGEFAGLPRFKARTVVAQRLAAMGLYRGRFSIGESTEFLAPVPPMSLPVCSRSGDIIEPLLREQWFIDTTSMATAALKASISCSANADGALRISPRFYEATWRDWLAAERHRDWCISRQVWWGHRIPAYRIPEEYRPQSKDSVSTTSDWVIARDHDEARRLIAERCNCSINEVPVNLEQDTDVLDTWFSSSLLPFTAFGWPQEVLLHGLICDANGQKMSKSKGNTIDPLNLIDGVGNLKPHQLGSGEGVRTLGADAVRASLLATDFTRSALVYTEESVLDFRRFGNKVWQSMRFLTSEMTRTGLSIDPKRHSIELMWDKFFNQATEVPLIEKWILQCVAHLTRRFNASFEDLCSGQGCDDALHNCVSDLRLWWTEDLCSVYLEVVKRRLRINGGVKEDLDTLVACFLCGLRLLHPLMPHISEVLWQMFLDDGHSILLQQFPKATFVSASGDSGFVPDAIAAVSRLKSWRVLLGLGKAHADSMGVSGLPTDALKETALVELCSALAGLGRIDVASDNLTSIPCGAGISLNFEPKGVDFITAEKTLRCRLSKLSRNAELLRLKKQAKTGSENGGLSNTEASKVLIIGATLMLLERRISALNSQLKILLDCKNFDG</sequence>
<dbReference type="PROSITE" id="PS00178">
    <property type="entry name" value="AA_TRNA_LIGASE_I"/>
    <property type="match status" value="1"/>
</dbReference>
<dbReference type="InterPro" id="IPR002303">
    <property type="entry name" value="Valyl-tRNA_ligase"/>
</dbReference>
<dbReference type="InterPro" id="IPR005201">
    <property type="entry name" value="TIM_ENGase"/>
</dbReference>
<keyword evidence="9" id="KW-0496">Mitochondrion</keyword>
<reference evidence="20 21" key="2">
    <citation type="submission" date="2018-11" db="EMBL/GenBank/DDBJ databases">
        <authorList>
            <consortium name="Pathogen Informatics"/>
        </authorList>
    </citation>
    <scope>NUCLEOTIDE SEQUENCE [LARGE SCALE GENOMIC DNA]</scope>
</reference>
<keyword evidence="21" id="KW-1185">Reference proteome</keyword>
<dbReference type="GO" id="GO:0005829">
    <property type="term" value="C:cytosol"/>
    <property type="evidence" value="ECO:0007669"/>
    <property type="project" value="TreeGrafter"/>
</dbReference>
<evidence type="ECO:0000256" key="1">
    <source>
        <dbReference type="ARBA" id="ARBA00004173"/>
    </source>
</evidence>
<reference evidence="22" key="1">
    <citation type="submission" date="2016-03" db="UniProtKB">
        <authorList>
            <consortium name="WormBaseParasite"/>
        </authorList>
    </citation>
    <scope>IDENTIFICATION</scope>
</reference>
<dbReference type="GO" id="GO:0004832">
    <property type="term" value="F:valine-tRNA ligase activity"/>
    <property type="evidence" value="ECO:0007669"/>
    <property type="project" value="UniProtKB-EC"/>
</dbReference>
<dbReference type="InterPro" id="IPR009080">
    <property type="entry name" value="tRNAsynth_Ia_anticodon-bd"/>
</dbReference>
<dbReference type="InterPro" id="IPR014729">
    <property type="entry name" value="Rossmann-like_a/b/a_fold"/>
</dbReference>
<dbReference type="GO" id="GO:0033925">
    <property type="term" value="F:mannosyl-glycoprotein endo-beta-N-acetylglucosaminidase activity"/>
    <property type="evidence" value="ECO:0007669"/>
    <property type="project" value="InterPro"/>
</dbReference>
<dbReference type="WBParaSite" id="TASK_0000321701-mRNA-1">
    <property type="protein sequence ID" value="TASK_0000321701-mRNA-1"/>
    <property type="gene ID" value="TASK_0000321701"/>
</dbReference>
<feature type="domain" description="Cytosolic endo-beta-N-acetylglucosaminidase TIM barrel" evidence="18">
    <location>
        <begin position="8"/>
        <end position="117"/>
    </location>
</feature>
<dbReference type="PANTHER" id="PTHR11946">
    <property type="entry name" value="VALYL-TRNA SYNTHETASES"/>
    <property type="match status" value="1"/>
</dbReference>
<dbReference type="STRING" id="60517.A0A0R3W0M3"/>
<dbReference type="SUPFAM" id="SSF50677">
    <property type="entry name" value="ValRS/IleRS/LeuRS editing domain"/>
    <property type="match status" value="2"/>
</dbReference>